<evidence type="ECO:0000256" key="1">
    <source>
        <dbReference type="SAM" id="Phobius"/>
    </source>
</evidence>
<keyword evidence="2" id="KW-0732">Signal</keyword>
<evidence type="ECO:0000313" key="4">
    <source>
        <dbReference type="Proteomes" id="UP001221413"/>
    </source>
</evidence>
<protein>
    <submittedName>
        <fullName evidence="3">Uncharacterized protein</fullName>
    </submittedName>
</protein>
<feature type="signal peptide" evidence="2">
    <location>
        <begin position="1"/>
        <end position="19"/>
    </location>
</feature>
<keyword evidence="4" id="KW-1185">Reference proteome</keyword>
<evidence type="ECO:0000256" key="2">
    <source>
        <dbReference type="SAM" id="SignalP"/>
    </source>
</evidence>
<keyword evidence="1" id="KW-1133">Transmembrane helix</keyword>
<proteinExistence type="predicted"/>
<dbReference type="Proteomes" id="UP001221413">
    <property type="component" value="Unassembled WGS sequence"/>
</dbReference>
<keyword evidence="1" id="KW-0472">Membrane</keyword>
<feature type="transmembrane region" description="Helical" evidence="1">
    <location>
        <begin position="93"/>
        <end position="120"/>
    </location>
</feature>
<reference evidence="3" key="1">
    <citation type="submission" date="2023-01" db="EMBL/GenBank/DDBJ databases">
        <title>The chitinases involved in constricting ring structure development in the nematode-trapping fungus Drechslerella dactyloides.</title>
        <authorList>
            <person name="Wang R."/>
            <person name="Zhang L."/>
            <person name="Tang P."/>
            <person name="Li S."/>
            <person name="Liang L."/>
        </authorList>
    </citation>
    <scope>NUCLEOTIDE SEQUENCE</scope>
    <source>
        <strain evidence="3">YMF1.00031</strain>
    </source>
</reference>
<dbReference type="AlphaFoldDB" id="A0AAD6NJ46"/>
<accession>A0AAD6NJ46</accession>
<gene>
    <name evidence="3" type="ORF">Dda_5711</name>
</gene>
<sequence length="121" mass="11715">MRFSAITLTISTLAAAVAAQQTVWVTATVVGTDCAPRTLPTTVPLNTTKTAYTLSIPTTLSTTPVNINIGSNATTTTGGGPGSPPSASASQTLIIGGAGAVSPASGFALAGVLAAVMAIVA</sequence>
<keyword evidence="1" id="KW-0812">Transmembrane</keyword>
<feature type="chain" id="PRO_5042276998" evidence="2">
    <location>
        <begin position="20"/>
        <end position="121"/>
    </location>
</feature>
<evidence type="ECO:0000313" key="3">
    <source>
        <dbReference type="EMBL" id="KAJ6260065.1"/>
    </source>
</evidence>
<name>A0AAD6NJ46_DREDA</name>
<dbReference type="EMBL" id="JAQGDS010000006">
    <property type="protein sequence ID" value="KAJ6260065.1"/>
    <property type="molecule type" value="Genomic_DNA"/>
</dbReference>
<comment type="caution">
    <text evidence="3">The sequence shown here is derived from an EMBL/GenBank/DDBJ whole genome shotgun (WGS) entry which is preliminary data.</text>
</comment>
<organism evidence="3 4">
    <name type="scientific">Drechslerella dactyloides</name>
    <name type="common">Nematode-trapping fungus</name>
    <name type="synonym">Arthrobotrys dactyloides</name>
    <dbReference type="NCBI Taxonomy" id="74499"/>
    <lineage>
        <taxon>Eukaryota</taxon>
        <taxon>Fungi</taxon>
        <taxon>Dikarya</taxon>
        <taxon>Ascomycota</taxon>
        <taxon>Pezizomycotina</taxon>
        <taxon>Orbiliomycetes</taxon>
        <taxon>Orbiliales</taxon>
        <taxon>Orbiliaceae</taxon>
        <taxon>Drechslerella</taxon>
    </lineage>
</organism>